<evidence type="ECO:0000256" key="5">
    <source>
        <dbReference type="RuleBase" id="RU365044"/>
    </source>
</evidence>
<dbReference type="PANTHER" id="PTHR46081:SF8">
    <property type="entry name" value="PEPTIDE METHIONINE SULFOXIDE REDUCTASE 2"/>
    <property type="match status" value="1"/>
</dbReference>
<dbReference type="InterPro" id="IPR002579">
    <property type="entry name" value="Met_Sox_Rdtase_MsrB_dom"/>
</dbReference>
<evidence type="ECO:0000256" key="3">
    <source>
        <dbReference type="ARBA" id="ARBA00022833"/>
    </source>
</evidence>
<keyword evidence="2 5" id="KW-0479">Metal-binding</keyword>
<evidence type="ECO:0000256" key="4">
    <source>
        <dbReference type="ARBA" id="ARBA00023002"/>
    </source>
</evidence>
<keyword evidence="8" id="KW-1185">Reference proteome</keyword>
<comment type="cofactor">
    <cofactor evidence="5">
        <name>Zn(2+)</name>
        <dbReference type="ChEBI" id="CHEBI:29105"/>
    </cofactor>
    <text evidence="5">Binds 1 zinc ion per subunit.</text>
</comment>
<evidence type="ECO:0000259" key="6">
    <source>
        <dbReference type="PROSITE" id="PS51790"/>
    </source>
</evidence>
<protein>
    <recommendedName>
        <fullName evidence="5">Peptide-methionine (R)-S-oxide reductase</fullName>
        <ecNumber evidence="5">1.8.4.12</ecNumber>
    </recommendedName>
</protein>
<dbReference type="InterPro" id="IPR011057">
    <property type="entry name" value="Mss4-like_sf"/>
</dbReference>
<keyword evidence="3 5" id="KW-0862">Zinc</keyword>
<feature type="domain" description="MsrB" evidence="6">
    <location>
        <begin position="28"/>
        <end position="157"/>
    </location>
</feature>
<dbReference type="Gene3D" id="2.170.150.20">
    <property type="entry name" value="Peptide methionine sulfoxide reductase"/>
    <property type="match status" value="1"/>
</dbReference>
<comment type="caution">
    <text evidence="7">The sequence shown here is derived from an EMBL/GenBank/DDBJ whole genome shotgun (WGS) entry which is preliminary data.</text>
</comment>
<evidence type="ECO:0000256" key="2">
    <source>
        <dbReference type="ARBA" id="ARBA00022723"/>
    </source>
</evidence>
<evidence type="ECO:0000313" key="8">
    <source>
        <dbReference type="Proteomes" id="UP001190700"/>
    </source>
</evidence>
<dbReference type="GO" id="GO:0046872">
    <property type="term" value="F:metal ion binding"/>
    <property type="evidence" value="ECO:0007669"/>
    <property type="project" value="UniProtKB-KW"/>
</dbReference>
<dbReference type="PROSITE" id="PS51790">
    <property type="entry name" value="MSRB"/>
    <property type="match status" value="1"/>
</dbReference>
<gene>
    <name evidence="7" type="ORF">CYMTET_10034</name>
</gene>
<evidence type="ECO:0000256" key="1">
    <source>
        <dbReference type="ARBA" id="ARBA00007174"/>
    </source>
</evidence>
<dbReference type="NCBIfam" id="TIGR00357">
    <property type="entry name" value="peptide-methionine (R)-S-oxide reductase MsrB"/>
    <property type="match status" value="1"/>
</dbReference>
<dbReference type="GO" id="GO:0030091">
    <property type="term" value="P:protein repair"/>
    <property type="evidence" value="ECO:0007669"/>
    <property type="project" value="InterPro"/>
</dbReference>
<dbReference type="GO" id="GO:0033743">
    <property type="term" value="F:peptide-methionine (R)-S-oxide reductase activity"/>
    <property type="evidence" value="ECO:0007669"/>
    <property type="project" value="UniProtKB-EC"/>
</dbReference>
<dbReference type="AlphaFoldDB" id="A0AAE0GQ32"/>
<reference evidence="7 8" key="1">
    <citation type="journal article" date="2015" name="Genome Biol. Evol.">
        <title>Comparative Genomics of a Bacterivorous Green Alga Reveals Evolutionary Causalities and Consequences of Phago-Mixotrophic Mode of Nutrition.</title>
        <authorList>
            <person name="Burns J.A."/>
            <person name="Paasch A."/>
            <person name="Narechania A."/>
            <person name="Kim E."/>
        </authorList>
    </citation>
    <scope>NUCLEOTIDE SEQUENCE [LARGE SCALE GENOMIC DNA]</scope>
    <source>
        <strain evidence="7 8">PLY_AMNH</strain>
    </source>
</reference>
<proteinExistence type="inferred from homology"/>
<dbReference type="PANTHER" id="PTHR46081">
    <property type="entry name" value="PEPTIDE METHIONINE SULFOXIDE REDUCTASE 2"/>
    <property type="match status" value="1"/>
</dbReference>
<evidence type="ECO:0000313" key="7">
    <source>
        <dbReference type="EMBL" id="KAK3282217.1"/>
    </source>
</evidence>
<dbReference type="InterPro" id="IPR028427">
    <property type="entry name" value="Met_Sox_Rdtase_MsrB"/>
</dbReference>
<keyword evidence="4 5" id="KW-0560">Oxidoreductase</keyword>
<comment type="similarity">
    <text evidence="1 5">Belongs to the MsrB Met sulfoxide reductase family.</text>
</comment>
<dbReference type="EMBL" id="LGRX02003452">
    <property type="protein sequence ID" value="KAK3282217.1"/>
    <property type="molecule type" value="Genomic_DNA"/>
</dbReference>
<dbReference type="EC" id="1.8.4.12" evidence="5"/>
<dbReference type="SUPFAM" id="SSF51316">
    <property type="entry name" value="Mss4-like"/>
    <property type="match status" value="1"/>
</dbReference>
<name>A0AAE0GQ32_9CHLO</name>
<dbReference type="Pfam" id="PF01641">
    <property type="entry name" value="SelR"/>
    <property type="match status" value="1"/>
</dbReference>
<comment type="catalytic activity">
    <reaction evidence="5">
        <text>L-methionyl-[protein] + [thioredoxin]-disulfide + H2O = L-methionyl-(R)-S-oxide-[protein] + [thioredoxin]-dithiol</text>
        <dbReference type="Rhea" id="RHEA:24164"/>
        <dbReference type="Rhea" id="RHEA-COMP:10698"/>
        <dbReference type="Rhea" id="RHEA-COMP:10700"/>
        <dbReference type="Rhea" id="RHEA-COMP:12313"/>
        <dbReference type="Rhea" id="RHEA-COMP:12314"/>
        <dbReference type="ChEBI" id="CHEBI:15377"/>
        <dbReference type="ChEBI" id="CHEBI:16044"/>
        <dbReference type="ChEBI" id="CHEBI:29950"/>
        <dbReference type="ChEBI" id="CHEBI:45764"/>
        <dbReference type="ChEBI" id="CHEBI:50058"/>
        <dbReference type="EC" id="1.8.4.12"/>
    </reaction>
</comment>
<dbReference type="GO" id="GO:0006979">
    <property type="term" value="P:response to oxidative stress"/>
    <property type="evidence" value="ECO:0007669"/>
    <property type="project" value="InterPro"/>
</dbReference>
<organism evidence="7 8">
    <name type="scientific">Cymbomonas tetramitiformis</name>
    <dbReference type="NCBI Taxonomy" id="36881"/>
    <lineage>
        <taxon>Eukaryota</taxon>
        <taxon>Viridiplantae</taxon>
        <taxon>Chlorophyta</taxon>
        <taxon>Pyramimonadophyceae</taxon>
        <taxon>Pyramimonadales</taxon>
        <taxon>Pyramimonadaceae</taxon>
        <taxon>Cymbomonas</taxon>
    </lineage>
</organism>
<dbReference type="Proteomes" id="UP001190700">
    <property type="component" value="Unassembled WGS sequence"/>
</dbReference>
<comment type="function">
    <text evidence="5">Catalyzes the reduction of methionine sulfoxide (MetSO) to methionine in proteins. Plays a protective role against oxidative stress by restoring activity to proteins that have been inactivated by methionine oxidation. MSRB family specifically reduces the MetSO R-enantiomer.</text>
</comment>
<sequence>MALARRMALYALNCIETEAVMTKIVKTDAEWQNELTPEDFEILRNRGTEQAGTGEYEQHFPKEGYYVCKGCQLPLYSFTAKYESGCGWPAYNKCYKSQRYNGSHVIFLKDTEHGKTRLEIKCKQCDGHLGHMFVGAKSGNENERHCVNSRSVKYVKEVEPDWVSCLELNQLVGDDLKSELDDVKHGIDDPRNKALAGEACVKTR</sequence>
<accession>A0AAE0GQ32</accession>